<organism evidence="1 2">
    <name type="scientific">Vibrio cidicii</name>
    <dbReference type="NCBI Taxonomy" id="1763883"/>
    <lineage>
        <taxon>Bacteria</taxon>
        <taxon>Pseudomonadati</taxon>
        <taxon>Pseudomonadota</taxon>
        <taxon>Gammaproteobacteria</taxon>
        <taxon>Vibrionales</taxon>
        <taxon>Vibrionaceae</taxon>
        <taxon>Vibrio</taxon>
    </lineage>
</organism>
<gene>
    <name evidence="1" type="ORF">ATY37_08150</name>
</gene>
<dbReference type="Pfam" id="PF13365">
    <property type="entry name" value="Trypsin_2"/>
    <property type="match status" value="1"/>
</dbReference>
<sequence>MLKKLFDKYKGSIAYVSVQEGSGDNEKLGIGTSFHVGNGVFVTAKHVVENKTITQVATTKRVEVETEQGYEYIDPIVLTIVEGPLFPKDSSEDIAIFKVDNCPVHLPAIPLGNKDNLSLKDSDYVLSKAIVMGYPPIPMTRQPHLLTVSGEVNALIDLYHSENPHFVISALSRGGFSGGVVLSEFGHAIGLVTESLLKDDVPAELGFMSVLNVEVIHKCVTQHFEYELVEFGVFYDSDPLVHIQLTKDRKKTELNERLYNANIRVFDDGTDVFIELSCSHSIDLAVAYAAFNGVVPLTVIQKQSSDGYIFAIPKENASEHDLIKAATSAKEIFENVGYLEK</sequence>
<dbReference type="SUPFAM" id="SSF50494">
    <property type="entry name" value="Trypsin-like serine proteases"/>
    <property type="match status" value="1"/>
</dbReference>
<dbReference type="InterPro" id="IPR009003">
    <property type="entry name" value="Peptidase_S1_PA"/>
</dbReference>
<dbReference type="EMBL" id="LOBR01000124">
    <property type="protein sequence ID" value="KYN80444.1"/>
    <property type="molecule type" value="Genomic_DNA"/>
</dbReference>
<dbReference type="RefSeq" id="WP_061898267.1">
    <property type="nucleotide sequence ID" value="NZ_LOBR01000124.1"/>
</dbReference>
<dbReference type="AlphaFoldDB" id="A0A151KS78"/>
<evidence type="ECO:0000313" key="2">
    <source>
        <dbReference type="Proteomes" id="UP000075346"/>
    </source>
</evidence>
<name>A0A151KS78_9VIBR</name>
<dbReference type="Proteomes" id="UP000075346">
    <property type="component" value="Unassembled WGS sequence"/>
</dbReference>
<comment type="caution">
    <text evidence="1">The sequence shown here is derived from an EMBL/GenBank/DDBJ whole genome shotgun (WGS) entry which is preliminary data.</text>
</comment>
<dbReference type="Gene3D" id="2.40.10.120">
    <property type="match status" value="1"/>
</dbReference>
<evidence type="ECO:0000313" key="1">
    <source>
        <dbReference type="EMBL" id="KYN80444.1"/>
    </source>
</evidence>
<proteinExistence type="predicted"/>
<protein>
    <recommendedName>
        <fullName evidence="3">Serine protease</fullName>
    </recommendedName>
</protein>
<accession>A0A151KS78</accession>
<reference evidence="2" key="1">
    <citation type="submission" date="2015-12" db="EMBL/GenBank/DDBJ databases">
        <authorList>
            <person name="Shamseldin A."/>
            <person name="Moawad H."/>
            <person name="Abd El-Rahim W.M."/>
            <person name="Sadowsky M.J."/>
        </authorList>
    </citation>
    <scope>NUCLEOTIDE SEQUENCE [LARGE SCALE GENOMIC DNA]</scope>
    <source>
        <strain evidence="2">2538-88</strain>
    </source>
</reference>
<evidence type="ECO:0008006" key="3">
    <source>
        <dbReference type="Google" id="ProtNLM"/>
    </source>
</evidence>